<reference evidence="1" key="1">
    <citation type="journal article" date="2014" name="BMC Genomics">
        <title>Characterizing the developmental transcriptome of the oriental fruit fly, Bactrocera dorsalis (Diptera: Tephritidae) through comparative genomic analysis with Drosophila melanogaster utilizing modENCODE datasets.</title>
        <authorList>
            <person name="Geib S.M."/>
            <person name="Calla B."/>
            <person name="Hall B."/>
            <person name="Hou S."/>
            <person name="Manoukis N.C."/>
        </authorList>
    </citation>
    <scope>NUCLEOTIDE SEQUENCE</scope>
    <source>
        <strain evidence="1">Punador</strain>
    </source>
</reference>
<dbReference type="InterPro" id="IPR036397">
    <property type="entry name" value="RNaseH_sf"/>
</dbReference>
<dbReference type="GO" id="GO:0003676">
    <property type="term" value="F:nucleic acid binding"/>
    <property type="evidence" value="ECO:0007669"/>
    <property type="project" value="InterPro"/>
</dbReference>
<sequence>LIFNGVTEARQISTGTENIEFFGKRRRVEVCETMLSDYQGVMKRIITGDKTWIYAYDPETTDQSSEYRAKREPRPKKSRQSRSKIKVMLTVFFDYRGVVHYEFLPTGQTVNKEYYLNVMRRLRNAIRLKRPELWKDNSWFLHHDNVPSHTALVHFAKNSTHILPQPPYSPDLAPCDFWLFTKLKRPLRGHRFYTMKAIPESDYNQCFEDWKIRWHKCIASGGDYFEGDEIDLEE</sequence>
<feature type="non-terminal residue" evidence="1">
    <location>
        <position position="1"/>
    </location>
</feature>
<evidence type="ECO:0000313" key="1">
    <source>
        <dbReference type="EMBL" id="JAC39465.1"/>
    </source>
</evidence>
<name>A0A034VCE7_BACDO</name>
<dbReference type="PANTHER" id="PTHR46060">
    <property type="entry name" value="MARINER MOS1 TRANSPOSASE-LIKE PROTEIN"/>
    <property type="match status" value="1"/>
</dbReference>
<dbReference type="Pfam" id="PF01359">
    <property type="entry name" value="Transposase_1"/>
    <property type="match status" value="1"/>
</dbReference>
<dbReference type="PANTHER" id="PTHR46060:SF1">
    <property type="entry name" value="MARINER MOS1 TRANSPOSASE-LIKE PROTEIN"/>
    <property type="match status" value="1"/>
</dbReference>
<dbReference type="OrthoDB" id="6118231at2759"/>
<accession>A0A034VCE7</accession>
<dbReference type="EMBL" id="GAKP01019487">
    <property type="protein sequence ID" value="JAC39465.1"/>
    <property type="molecule type" value="Transcribed_RNA"/>
</dbReference>
<dbReference type="InterPro" id="IPR001888">
    <property type="entry name" value="Transposase_1"/>
</dbReference>
<organism evidence="1">
    <name type="scientific">Bactrocera dorsalis</name>
    <name type="common">Oriental fruit fly</name>
    <name type="synonym">Dacus dorsalis</name>
    <dbReference type="NCBI Taxonomy" id="27457"/>
    <lineage>
        <taxon>Eukaryota</taxon>
        <taxon>Metazoa</taxon>
        <taxon>Ecdysozoa</taxon>
        <taxon>Arthropoda</taxon>
        <taxon>Hexapoda</taxon>
        <taxon>Insecta</taxon>
        <taxon>Pterygota</taxon>
        <taxon>Neoptera</taxon>
        <taxon>Endopterygota</taxon>
        <taxon>Diptera</taxon>
        <taxon>Brachycera</taxon>
        <taxon>Muscomorpha</taxon>
        <taxon>Tephritoidea</taxon>
        <taxon>Tephritidae</taxon>
        <taxon>Bactrocera</taxon>
        <taxon>Bactrocera</taxon>
    </lineage>
</organism>
<dbReference type="Gene3D" id="3.30.420.10">
    <property type="entry name" value="Ribonuclease H-like superfamily/Ribonuclease H"/>
    <property type="match status" value="1"/>
</dbReference>
<dbReference type="AlphaFoldDB" id="A0A034VCE7"/>
<protein>
    <submittedName>
        <fullName evidence="1">Mariner Mos1 transposase</fullName>
    </submittedName>
</protein>
<dbReference type="InterPro" id="IPR052709">
    <property type="entry name" value="Transposase-MT_Hybrid"/>
</dbReference>
<proteinExistence type="predicted"/>
<gene>
    <name evidence="1" type="primary">MOS1T</name>
</gene>